<dbReference type="InterPro" id="IPR000760">
    <property type="entry name" value="Inositol_monophosphatase-like"/>
</dbReference>
<name>A0A858PY63_9RICK</name>
<evidence type="ECO:0000313" key="4">
    <source>
        <dbReference type="Proteomes" id="UP000500930"/>
    </source>
</evidence>
<keyword evidence="4" id="KW-1185">Reference proteome</keyword>
<dbReference type="GO" id="GO:0046872">
    <property type="term" value="F:metal ion binding"/>
    <property type="evidence" value="ECO:0007669"/>
    <property type="project" value="UniProtKB-KW"/>
</dbReference>
<dbReference type="GO" id="GO:0006020">
    <property type="term" value="P:inositol metabolic process"/>
    <property type="evidence" value="ECO:0007669"/>
    <property type="project" value="TreeGrafter"/>
</dbReference>
<dbReference type="SUPFAM" id="SSF56655">
    <property type="entry name" value="Carbohydrate phosphatase"/>
    <property type="match status" value="1"/>
</dbReference>
<feature type="binding site" evidence="2">
    <location>
        <position position="91"/>
    </location>
    <ligand>
        <name>Mg(2+)</name>
        <dbReference type="ChEBI" id="CHEBI:18420"/>
        <label>1</label>
        <note>catalytic</note>
    </ligand>
</feature>
<dbReference type="EMBL" id="CP046391">
    <property type="protein sequence ID" value="QJC27507.1"/>
    <property type="molecule type" value="Genomic_DNA"/>
</dbReference>
<evidence type="ECO:0000256" key="2">
    <source>
        <dbReference type="PIRSR" id="PIRSR600760-2"/>
    </source>
</evidence>
<dbReference type="GO" id="GO:0007165">
    <property type="term" value="P:signal transduction"/>
    <property type="evidence" value="ECO:0007669"/>
    <property type="project" value="TreeGrafter"/>
</dbReference>
<evidence type="ECO:0000256" key="1">
    <source>
        <dbReference type="ARBA" id="ARBA00009759"/>
    </source>
</evidence>
<feature type="binding site" evidence="2">
    <location>
        <position position="57"/>
    </location>
    <ligand>
        <name>Mg(2+)</name>
        <dbReference type="ChEBI" id="CHEBI:18420"/>
        <label>1</label>
        <note>catalytic</note>
    </ligand>
</feature>
<gene>
    <name evidence="3" type="ORF">ANPL_02115</name>
</gene>
<dbReference type="Gene3D" id="3.30.540.10">
    <property type="entry name" value="Fructose-1,6-Bisphosphatase, subunit A, domain 1"/>
    <property type="match status" value="1"/>
</dbReference>
<reference evidence="3 4" key="1">
    <citation type="journal article" date="2020" name="Pathogens">
        <title>First Whole Genome Sequence of Anaplasma platys, an Obligate Intracellular Rickettsial Pathogen of Dogs.</title>
        <authorList>
            <person name="Llanes A."/>
            <person name="Rajeev S."/>
        </authorList>
    </citation>
    <scope>NUCLEOTIDE SEQUENCE [LARGE SCALE GENOMIC DNA]</scope>
    <source>
        <strain evidence="3 4">S3</strain>
    </source>
</reference>
<dbReference type="Proteomes" id="UP000500930">
    <property type="component" value="Chromosome"/>
</dbReference>
<dbReference type="Pfam" id="PF00459">
    <property type="entry name" value="Inositol_P"/>
    <property type="match status" value="1"/>
</dbReference>
<comment type="similarity">
    <text evidence="1">Belongs to the inositol monophosphatase superfamily.</text>
</comment>
<keyword evidence="2" id="KW-0479">Metal-binding</keyword>
<comment type="cofactor">
    <cofactor evidence="2">
        <name>Mg(2+)</name>
        <dbReference type="ChEBI" id="CHEBI:18420"/>
    </cofactor>
</comment>
<keyword evidence="2" id="KW-0460">Magnesium</keyword>
<dbReference type="KEGG" id="aplt:ANPL_02115"/>
<evidence type="ECO:0000313" key="3">
    <source>
        <dbReference type="EMBL" id="QJC27507.1"/>
    </source>
</evidence>
<dbReference type="PANTHER" id="PTHR20854">
    <property type="entry name" value="INOSITOL MONOPHOSPHATASE"/>
    <property type="match status" value="1"/>
</dbReference>
<dbReference type="AlphaFoldDB" id="A0A858PY63"/>
<protein>
    <submittedName>
        <fullName evidence="3">Inositol monophosphatase family protein</fullName>
    </submittedName>
</protein>
<accession>A0A858PY63</accession>
<proteinExistence type="inferred from homology"/>
<dbReference type="RefSeq" id="WP_169193145.1">
    <property type="nucleotide sequence ID" value="NZ_CP046391.1"/>
</dbReference>
<organism evidence="3 4">
    <name type="scientific">Anaplasma platys</name>
    <dbReference type="NCBI Taxonomy" id="949"/>
    <lineage>
        <taxon>Bacteria</taxon>
        <taxon>Pseudomonadati</taxon>
        <taxon>Pseudomonadota</taxon>
        <taxon>Alphaproteobacteria</taxon>
        <taxon>Rickettsiales</taxon>
        <taxon>Anaplasmataceae</taxon>
        <taxon>Anaplasma</taxon>
    </lineage>
</organism>
<sequence>MAALFSPVIGVILKAVRKSSKGLMRDFNEVRYLHSSYTTASEFTRAAYARSSRIIGEELSYYKQGLGMFFEGTRNGDAALGDMFWFVSPIDSRTNFMSGIPYFATAVALVKNGEVVAAVVDAPALNETYYAEKGFGAFVESNHGRYTRLRVTNKTSVNAAVLDFTAGDAGVRDVVCKLATNHIVLRSMGSIVLGISYLCSACYDIIIYSGVQEYKAGMATLFVEESRGNVSITGNLLCASNSDLLAFLGQGLPHNSEEKN</sequence>
<feature type="binding site" evidence="2">
    <location>
        <position position="90"/>
    </location>
    <ligand>
        <name>Mg(2+)</name>
        <dbReference type="ChEBI" id="CHEBI:18420"/>
        <label>2</label>
    </ligand>
</feature>
<dbReference type="PANTHER" id="PTHR20854:SF4">
    <property type="entry name" value="INOSITOL-1-MONOPHOSPHATASE-RELATED"/>
    <property type="match status" value="1"/>
</dbReference>
<dbReference type="GO" id="GO:0008934">
    <property type="term" value="F:inositol monophosphate 1-phosphatase activity"/>
    <property type="evidence" value="ECO:0007669"/>
    <property type="project" value="TreeGrafter"/>
</dbReference>